<protein>
    <submittedName>
        <fullName evidence="8">MFS transporter</fullName>
    </submittedName>
</protein>
<reference evidence="8 9" key="1">
    <citation type="submission" date="2024-09" db="EMBL/GenBank/DDBJ databases">
        <authorList>
            <person name="Sun Q."/>
            <person name="Mori K."/>
        </authorList>
    </citation>
    <scope>NUCLEOTIDE SEQUENCE [LARGE SCALE GENOMIC DNA]</scope>
    <source>
        <strain evidence="8 9">TBRC 7907</strain>
    </source>
</reference>
<feature type="transmembrane region" description="Helical" evidence="6">
    <location>
        <begin position="36"/>
        <end position="62"/>
    </location>
</feature>
<dbReference type="SUPFAM" id="SSF103473">
    <property type="entry name" value="MFS general substrate transporter"/>
    <property type="match status" value="1"/>
</dbReference>
<evidence type="ECO:0000256" key="5">
    <source>
        <dbReference type="ARBA" id="ARBA00023136"/>
    </source>
</evidence>
<dbReference type="EMBL" id="JBHLZU010000005">
    <property type="protein sequence ID" value="MFB9903433.1"/>
    <property type="molecule type" value="Genomic_DNA"/>
</dbReference>
<evidence type="ECO:0000313" key="8">
    <source>
        <dbReference type="EMBL" id="MFB9903433.1"/>
    </source>
</evidence>
<dbReference type="PANTHER" id="PTHR42718">
    <property type="entry name" value="MAJOR FACILITATOR SUPERFAMILY MULTIDRUG TRANSPORTER MFSC"/>
    <property type="match status" value="1"/>
</dbReference>
<keyword evidence="5 6" id="KW-0472">Membrane</keyword>
<accession>A0ABV5ZTA2</accession>
<comment type="caution">
    <text evidence="8">The sequence shown here is derived from an EMBL/GenBank/DDBJ whole genome shotgun (WGS) entry which is preliminary data.</text>
</comment>
<feature type="transmembrane region" description="Helical" evidence="6">
    <location>
        <begin position="293"/>
        <end position="314"/>
    </location>
</feature>
<dbReference type="Pfam" id="PF07690">
    <property type="entry name" value="MFS_1"/>
    <property type="match status" value="1"/>
</dbReference>
<feature type="transmembrane region" description="Helical" evidence="6">
    <location>
        <begin position="237"/>
        <end position="254"/>
    </location>
</feature>
<keyword evidence="3 6" id="KW-0812">Transmembrane</keyword>
<evidence type="ECO:0000313" key="9">
    <source>
        <dbReference type="Proteomes" id="UP001589693"/>
    </source>
</evidence>
<dbReference type="InterPro" id="IPR036259">
    <property type="entry name" value="MFS_trans_sf"/>
</dbReference>
<evidence type="ECO:0000256" key="3">
    <source>
        <dbReference type="ARBA" id="ARBA00022692"/>
    </source>
</evidence>
<gene>
    <name evidence="8" type="ORF">ACFFQA_05730</name>
</gene>
<proteinExistence type="predicted"/>
<name>A0ABV5ZTA2_9PSEU</name>
<evidence type="ECO:0000259" key="7">
    <source>
        <dbReference type="PROSITE" id="PS50850"/>
    </source>
</evidence>
<feature type="transmembrane region" description="Helical" evidence="6">
    <location>
        <begin position="12"/>
        <end position="30"/>
    </location>
</feature>
<keyword evidence="4 6" id="KW-1133">Transmembrane helix</keyword>
<feature type="transmembrane region" description="Helical" evidence="6">
    <location>
        <begin position="74"/>
        <end position="93"/>
    </location>
</feature>
<evidence type="ECO:0000256" key="1">
    <source>
        <dbReference type="ARBA" id="ARBA00004651"/>
    </source>
</evidence>
<evidence type="ECO:0000256" key="2">
    <source>
        <dbReference type="ARBA" id="ARBA00022448"/>
    </source>
</evidence>
<evidence type="ECO:0000256" key="6">
    <source>
        <dbReference type="SAM" id="Phobius"/>
    </source>
</evidence>
<keyword evidence="2" id="KW-0813">Transport</keyword>
<dbReference type="Proteomes" id="UP001589693">
    <property type="component" value="Unassembled WGS sequence"/>
</dbReference>
<organism evidence="8 9">
    <name type="scientific">Allokutzneria oryzae</name>
    <dbReference type="NCBI Taxonomy" id="1378989"/>
    <lineage>
        <taxon>Bacteria</taxon>
        <taxon>Bacillati</taxon>
        <taxon>Actinomycetota</taxon>
        <taxon>Actinomycetes</taxon>
        <taxon>Pseudonocardiales</taxon>
        <taxon>Pseudonocardiaceae</taxon>
        <taxon>Allokutzneria</taxon>
    </lineage>
</organism>
<feature type="transmembrane region" description="Helical" evidence="6">
    <location>
        <begin position="266"/>
        <end position="287"/>
    </location>
</feature>
<feature type="domain" description="Major facilitator superfamily (MFS) profile" evidence="7">
    <location>
        <begin position="8"/>
        <end position="373"/>
    </location>
</feature>
<dbReference type="RefSeq" id="WP_377850574.1">
    <property type="nucleotide sequence ID" value="NZ_JBHLZU010000005.1"/>
</dbReference>
<comment type="subcellular location">
    <subcellularLocation>
        <location evidence="1">Cell membrane</location>
        <topology evidence="1">Multi-pass membrane protein</topology>
    </subcellularLocation>
</comment>
<feature type="transmembrane region" description="Helical" evidence="6">
    <location>
        <begin position="200"/>
        <end position="225"/>
    </location>
</feature>
<dbReference type="InterPro" id="IPR011701">
    <property type="entry name" value="MFS"/>
</dbReference>
<evidence type="ECO:0000256" key="4">
    <source>
        <dbReference type="ARBA" id="ARBA00022989"/>
    </source>
</evidence>
<dbReference type="PANTHER" id="PTHR42718:SF9">
    <property type="entry name" value="MAJOR FACILITATOR SUPERFAMILY MULTIDRUG TRANSPORTER MFSC"/>
    <property type="match status" value="1"/>
</dbReference>
<dbReference type="Gene3D" id="1.20.1250.20">
    <property type="entry name" value="MFS general substrate transporter like domains"/>
    <property type="match status" value="1"/>
</dbReference>
<sequence>MTAGGRVRTAGLYAGGFLGPFGGGVVTAMLPELGDAFGVSAGAASASLTVYMIPFAALMLVSGTYGERWGAKRTVVLAYLVYVVASLCCAFAGSEALFLAGRAVQGAANAFTTPLLLSAVAAVTPTERLGTALGWFASMQAAGQTFSPLVGGLTAEVSWRWAFVGVAVVAMGLAVLGVPGGERSAATSRPSLRSAWQPRVLRSGVVAMLCWGCLGGLSFLVALRLTDGFELGASTRGALLTGFGVCGLLTARAVGRAVDRFGSTRCVVAGAVVGGGLVLLVGVLPWLPTVALAWAFAGAATQLMLVGLNALVLTSHGGNRGGAVSVLQSLRFLGGALSPAALVPVYHLSPGAAFALPAVLLAVSAPVVLPRQRPELDSP</sequence>
<feature type="transmembrane region" description="Helical" evidence="6">
    <location>
        <begin position="159"/>
        <end position="179"/>
    </location>
</feature>
<keyword evidence="9" id="KW-1185">Reference proteome</keyword>
<dbReference type="PROSITE" id="PS50850">
    <property type="entry name" value="MFS"/>
    <property type="match status" value="1"/>
</dbReference>
<dbReference type="InterPro" id="IPR020846">
    <property type="entry name" value="MFS_dom"/>
</dbReference>